<accession>A0AAD5RZY4</accession>
<feature type="compositionally biased region" description="Basic and acidic residues" evidence="1">
    <location>
        <begin position="202"/>
        <end position="211"/>
    </location>
</feature>
<organism evidence="2 3">
    <name type="scientific">Rhizophlyctis rosea</name>
    <dbReference type="NCBI Taxonomy" id="64517"/>
    <lineage>
        <taxon>Eukaryota</taxon>
        <taxon>Fungi</taxon>
        <taxon>Fungi incertae sedis</taxon>
        <taxon>Chytridiomycota</taxon>
        <taxon>Chytridiomycota incertae sedis</taxon>
        <taxon>Chytridiomycetes</taxon>
        <taxon>Rhizophlyctidales</taxon>
        <taxon>Rhizophlyctidaceae</taxon>
        <taxon>Rhizophlyctis</taxon>
    </lineage>
</organism>
<feature type="non-terminal residue" evidence="2">
    <location>
        <position position="314"/>
    </location>
</feature>
<feature type="region of interest" description="Disordered" evidence="1">
    <location>
        <begin position="178"/>
        <end position="248"/>
    </location>
</feature>
<proteinExistence type="predicted"/>
<name>A0AAD5RZY4_9FUNG</name>
<reference evidence="2" key="1">
    <citation type="submission" date="2020-05" db="EMBL/GenBank/DDBJ databases">
        <title>Phylogenomic resolution of chytrid fungi.</title>
        <authorList>
            <person name="Stajich J.E."/>
            <person name="Amses K."/>
            <person name="Simmons R."/>
            <person name="Seto K."/>
            <person name="Myers J."/>
            <person name="Bonds A."/>
            <person name="Quandt C.A."/>
            <person name="Barry K."/>
            <person name="Liu P."/>
            <person name="Grigoriev I."/>
            <person name="Longcore J.E."/>
            <person name="James T.Y."/>
        </authorList>
    </citation>
    <scope>NUCLEOTIDE SEQUENCE</scope>
    <source>
        <strain evidence="2">JEL0318</strain>
    </source>
</reference>
<dbReference type="AlphaFoldDB" id="A0AAD5RZY4"/>
<gene>
    <name evidence="2" type="ORF">HK097_006206</name>
</gene>
<comment type="caution">
    <text evidence="2">The sequence shown here is derived from an EMBL/GenBank/DDBJ whole genome shotgun (WGS) entry which is preliminary data.</text>
</comment>
<feature type="region of interest" description="Disordered" evidence="1">
    <location>
        <begin position="1"/>
        <end position="140"/>
    </location>
</feature>
<evidence type="ECO:0000313" key="3">
    <source>
        <dbReference type="Proteomes" id="UP001212841"/>
    </source>
</evidence>
<keyword evidence="3" id="KW-1185">Reference proteome</keyword>
<feature type="compositionally biased region" description="Acidic residues" evidence="1">
    <location>
        <begin position="88"/>
        <end position="103"/>
    </location>
</feature>
<sequence length="314" mass="33076">GQDREADIGSDDDDYIPPDDSSSPDRPASALGLQEEERVRRQSLPSWVIEDRLAKAGISADSNESGKGLQKGKSMRMMLSVGDLGMVGEDEEGDEEGDAEEGGVEGVDRSNDSVDRGRSAESNVDRGRSAESSVERVTVVVPDVEVAGDGSDASVVVGGRSVRRVSALEDRMGRMMAELNDDSAVSFEEPEQEVTSTQEAEGNERVDEPAKSDTPLSDSGQDAPNGEQAVVEPNHTVDASRLAEQAVEVPPNVNAAGIVATVDRPTAAVSEASQAEMPTTVDTPADTSLEVAPADIRVEGSITVPATLESERKE</sequence>
<feature type="compositionally biased region" description="Acidic residues" evidence="1">
    <location>
        <begin position="8"/>
        <end position="17"/>
    </location>
</feature>
<feature type="compositionally biased region" description="Low complexity" evidence="1">
    <location>
        <begin position="130"/>
        <end position="140"/>
    </location>
</feature>
<dbReference type="EMBL" id="JADGJD010002909">
    <property type="protein sequence ID" value="KAJ3027231.1"/>
    <property type="molecule type" value="Genomic_DNA"/>
</dbReference>
<feature type="compositionally biased region" description="Low complexity" evidence="1">
    <location>
        <begin position="18"/>
        <end position="27"/>
    </location>
</feature>
<evidence type="ECO:0000313" key="2">
    <source>
        <dbReference type="EMBL" id="KAJ3027231.1"/>
    </source>
</evidence>
<protein>
    <submittedName>
        <fullName evidence="2">Uncharacterized protein</fullName>
    </submittedName>
</protein>
<feature type="compositionally biased region" description="Basic and acidic residues" evidence="1">
    <location>
        <begin position="106"/>
        <end position="129"/>
    </location>
</feature>
<feature type="non-terminal residue" evidence="2">
    <location>
        <position position="1"/>
    </location>
</feature>
<dbReference type="Proteomes" id="UP001212841">
    <property type="component" value="Unassembled WGS sequence"/>
</dbReference>
<evidence type="ECO:0000256" key="1">
    <source>
        <dbReference type="SAM" id="MobiDB-lite"/>
    </source>
</evidence>